<dbReference type="InterPro" id="IPR023082">
    <property type="entry name" value="Homeo_prospero_dom"/>
</dbReference>
<evidence type="ECO:0000256" key="6">
    <source>
        <dbReference type="ARBA" id="ARBA00023242"/>
    </source>
</evidence>
<reference evidence="9 10" key="1">
    <citation type="journal article" date="2008" name="Nature">
        <title>Genome analysis of the platypus reveals unique signatures of evolution.</title>
        <authorList>
            <person name="Warren W.C."/>
            <person name="Hillier L.W."/>
            <person name="Marshall Graves J.A."/>
            <person name="Birney E."/>
            <person name="Ponting C.P."/>
            <person name="Grutzner F."/>
            <person name="Belov K."/>
            <person name="Miller W."/>
            <person name="Clarke L."/>
            <person name="Chinwalla A.T."/>
            <person name="Yang S.P."/>
            <person name="Heger A."/>
            <person name="Locke D.P."/>
            <person name="Miethke P."/>
            <person name="Waters P.D."/>
            <person name="Veyrunes F."/>
            <person name="Fulton L."/>
            <person name="Fulton B."/>
            <person name="Graves T."/>
            <person name="Wallis J."/>
            <person name="Puente X.S."/>
            <person name="Lopez-Otin C."/>
            <person name="Ordonez G.R."/>
            <person name="Eichler E.E."/>
            <person name="Chen L."/>
            <person name="Cheng Z."/>
            <person name="Deakin J.E."/>
            <person name="Alsop A."/>
            <person name="Thompson K."/>
            <person name="Kirby P."/>
            <person name="Papenfuss A.T."/>
            <person name="Wakefield M.J."/>
            <person name="Olender T."/>
            <person name="Lancet D."/>
            <person name="Huttley G.A."/>
            <person name="Smit A.F."/>
            <person name="Pask A."/>
            <person name="Temple-Smith P."/>
            <person name="Batzer M.A."/>
            <person name="Walker J.A."/>
            <person name="Konkel M.K."/>
            <person name="Harris R.S."/>
            <person name="Whittington C.M."/>
            <person name="Wong E.S."/>
            <person name="Gemmell N.J."/>
            <person name="Buschiazzo E."/>
            <person name="Vargas Jentzsch I.M."/>
            <person name="Merkel A."/>
            <person name="Schmitz J."/>
            <person name="Zemann A."/>
            <person name="Churakov G."/>
            <person name="Kriegs J.O."/>
            <person name="Brosius J."/>
            <person name="Murchison E.P."/>
            <person name="Sachidanandam R."/>
            <person name="Smith C."/>
            <person name="Hannon G.J."/>
            <person name="Tsend-Ayush E."/>
            <person name="McMillan D."/>
            <person name="Attenborough R."/>
            <person name="Rens W."/>
            <person name="Ferguson-Smith M."/>
            <person name="Lefevre C.M."/>
            <person name="Sharp J.A."/>
            <person name="Nicholas K.R."/>
            <person name="Ray D.A."/>
            <person name="Kube M."/>
            <person name="Reinhardt R."/>
            <person name="Pringle T.H."/>
            <person name="Taylor J."/>
            <person name="Jones R.C."/>
            <person name="Nixon B."/>
            <person name="Dacheux J.L."/>
            <person name="Niwa H."/>
            <person name="Sekita Y."/>
            <person name="Huang X."/>
            <person name="Stark A."/>
            <person name="Kheradpour P."/>
            <person name="Kellis M."/>
            <person name="Flicek P."/>
            <person name="Chen Y."/>
            <person name="Webber C."/>
            <person name="Hardison R."/>
            <person name="Nelson J."/>
            <person name="Hallsworth-Pepin K."/>
            <person name="Delehaunty K."/>
            <person name="Markovic C."/>
            <person name="Minx P."/>
            <person name="Feng Y."/>
            <person name="Kremitzki C."/>
            <person name="Mitreva M."/>
            <person name="Glasscock J."/>
            <person name="Wylie T."/>
            <person name="Wohldmann P."/>
            <person name="Thiru P."/>
            <person name="Nhan M.N."/>
            <person name="Pohl C.S."/>
            <person name="Smith S.M."/>
            <person name="Hou S."/>
            <person name="Nefedov M."/>
            <person name="de Jong P.J."/>
            <person name="Renfree M.B."/>
            <person name="Mardis E.R."/>
            <person name="Wilson R.K."/>
        </authorList>
    </citation>
    <scope>NUCLEOTIDE SEQUENCE [LARGE SCALE GENOMIC DNA]</scope>
    <source>
        <strain evidence="9 10">Glennie</strain>
    </source>
</reference>
<dbReference type="GO" id="GO:0070365">
    <property type="term" value="P:hepatocyte differentiation"/>
    <property type="evidence" value="ECO:0007669"/>
    <property type="project" value="UniProtKB-ARBA"/>
</dbReference>
<feature type="compositionally biased region" description="Gly residues" evidence="7">
    <location>
        <begin position="27"/>
        <end position="36"/>
    </location>
</feature>
<dbReference type="GO" id="GO:0060059">
    <property type="term" value="P:embryonic retina morphogenesis in camera-type eye"/>
    <property type="evidence" value="ECO:0007669"/>
    <property type="project" value="UniProtKB-ARBA"/>
</dbReference>
<dbReference type="GO" id="GO:0005737">
    <property type="term" value="C:cytoplasm"/>
    <property type="evidence" value="ECO:0007669"/>
    <property type="project" value="UniProtKB-ARBA"/>
</dbReference>
<reference evidence="9" key="3">
    <citation type="submission" date="2025-09" db="UniProtKB">
        <authorList>
            <consortium name="Ensembl"/>
        </authorList>
    </citation>
    <scope>IDENTIFICATION</scope>
    <source>
        <strain evidence="9">Glennie</strain>
    </source>
</reference>
<dbReference type="GO" id="GO:0031016">
    <property type="term" value="P:pancreas development"/>
    <property type="evidence" value="ECO:0007669"/>
    <property type="project" value="UniProtKB-ARBA"/>
</dbReference>
<dbReference type="PROSITE" id="PS51818">
    <property type="entry name" value="HOMEO_PROSPERO"/>
    <property type="match status" value="1"/>
</dbReference>
<feature type="region of interest" description="Disordered" evidence="7">
    <location>
        <begin position="152"/>
        <end position="225"/>
    </location>
</feature>
<dbReference type="InterPro" id="IPR039350">
    <property type="entry name" value="Prospero_homeodomain"/>
</dbReference>
<dbReference type="Pfam" id="PF05044">
    <property type="entry name" value="HPD"/>
    <property type="match status" value="1"/>
</dbReference>
<dbReference type="PANTHER" id="PTHR12198:SF5">
    <property type="entry name" value="PROSPERO HOMEOBOX PROTEIN 2"/>
    <property type="match status" value="1"/>
</dbReference>
<keyword evidence="2" id="KW-0805">Transcription regulation</keyword>
<reference evidence="9" key="2">
    <citation type="submission" date="2025-08" db="UniProtKB">
        <authorList>
            <consortium name="Ensembl"/>
        </authorList>
    </citation>
    <scope>IDENTIFICATION</scope>
    <source>
        <strain evidence="9">Glennie</strain>
    </source>
</reference>
<dbReference type="PANTHER" id="PTHR12198">
    <property type="entry name" value="HOMEOBOX PROTEIN PROSPERO/PROX-1/CEH-26"/>
    <property type="match status" value="1"/>
</dbReference>
<dbReference type="GO" id="GO:0000981">
    <property type="term" value="F:DNA-binding transcription factor activity, RNA polymerase II-specific"/>
    <property type="evidence" value="ECO:0000318"/>
    <property type="project" value="GO_Central"/>
</dbReference>
<evidence type="ECO:0000256" key="4">
    <source>
        <dbReference type="ARBA" id="ARBA00023155"/>
    </source>
</evidence>
<dbReference type="FunFam" id="1.10.10.500:FF:000001">
    <property type="entry name" value="Prospero homeobox protein 1"/>
    <property type="match status" value="1"/>
</dbReference>
<dbReference type="GO" id="GO:0045165">
    <property type="term" value="P:cell fate commitment"/>
    <property type="evidence" value="ECO:0007669"/>
    <property type="project" value="UniProtKB-ARBA"/>
</dbReference>
<evidence type="ECO:0000313" key="10">
    <source>
        <dbReference type="Proteomes" id="UP000002279"/>
    </source>
</evidence>
<feature type="region of interest" description="Disordered" evidence="7">
    <location>
        <begin position="20"/>
        <end position="136"/>
    </location>
</feature>
<feature type="compositionally biased region" description="Basic and acidic residues" evidence="7">
    <location>
        <begin position="125"/>
        <end position="136"/>
    </location>
</feature>
<sequence>GSQGSWVLIPAPPLISCVTLDSVEDVGSGGSPGENGSGSPPPRSPAPGSRLGDSDWFSDGPVRAKRARVETTVRGVGFPPSPRPEGSPGVRGGPSLLRPEKAGENERKRKEPRQRNRDGTQWAGDGRDVNGEESHRLKERLRVLEEQLKQLQERFFPVPSPQATQEARDPAKARHGNHQPRSVRVPGGDRSPNLPWRCPLEEEKPQASEEEGDFRSPRFLPSEGRGFSETLKEELAGVVSRAVDSVLERFSRWPGRFPREPEQGSRSPSWAAAGRCGCHPQPADQSGKRVPTGAASLGPHQPAGGLGPPLGVGLGVPGPRQDRPLARTSPRPGDHVFCQPLGSGQSGRRGLGPPRISSSPAGSSPGSPDRPWGAGPLPLSAGGRRQYPAPFAPTQMGRPPRLPPVKVEFGVADPTPSPSVHEGLTPGHLKKAKLMFFFTRYPSSNILKTYFPDVQFNRCITSQLIKWFSNFREFYYIQMEKFARQAISEGVTNAEKLIVPRDSEIFRSLNTHYNKGNDFEVPDRFLEIASLTLQEFFEAVTAGRDSDPSWKKPIYKVISKLDGDIPEMFKSSTCFQNQLQTSHFPRARGPYSLSVERKHDSR</sequence>
<evidence type="ECO:0000313" key="9">
    <source>
        <dbReference type="Ensembl" id="ENSOANP00000035881.1"/>
    </source>
</evidence>
<dbReference type="Proteomes" id="UP000002279">
    <property type="component" value="Chromosome 1"/>
</dbReference>
<keyword evidence="6" id="KW-0539">Nucleus</keyword>
<feature type="region of interest" description="Disordered" evidence="7">
    <location>
        <begin position="253"/>
        <end position="400"/>
    </location>
</feature>
<evidence type="ECO:0000256" key="2">
    <source>
        <dbReference type="ARBA" id="ARBA00023015"/>
    </source>
</evidence>
<feature type="compositionally biased region" description="Basic and acidic residues" evidence="7">
    <location>
        <begin position="98"/>
        <end position="118"/>
    </location>
</feature>
<dbReference type="GeneTree" id="ENSGT00940000154790"/>
<dbReference type="FunCoup" id="A0A6I8N4G3">
    <property type="interactions" value="66"/>
</dbReference>
<feature type="compositionally biased region" description="Low complexity" evidence="7">
    <location>
        <begin position="351"/>
        <end position="371"/>
    </location>
</feature>
<keyword evidence="3" id="KW-0238">DNA-binding</keyword>
<dbReference type="OMA" id="QFRTEDS"/>
<protein>
    <recommendedName>
        <fullName evidence="8">Prospero domain-containing protein</fullName>
    </recommendedName>
</protein>
<dbReference type="InterPro" id="IPR037131">
    <property type="entry name" value="Homeo_prospero_dom_sf"/>
</dbReference>
<keyword evidence="5" id="KW-0804">Transcription</keyword>
<dbReference type="GO" id="GO:0048646">
    <property type="term" value="P:anatomical structure formation involved in morphogenesis"/>
    <property type="evidence" value="ECO:0007669"/>
    <property type="project" value="UniProtKB-ARBA"/>
</dbReference>
<dbReference type="Ensembl" id="ENSOANT00000056994.1">
    <property type="protein sequence ID" value="ENSOANP00000035881.1"/>
    <property type="gene ID" value="ENSOANG00000009815.3"/>
</dbReference>
<evidence type="ECO:0000256" key="7">
    <source>
        <dbReference type="SAM" id="MobiDB-lite"/>
    </source>
</evidence>
<evidence type="ECO:0000256" key="3">
    <source>
        <dbReference type="ARBA" id="ARBA00023125"/>
    </source>
</evidence>
<keyword evidence="10" id="KW-1185">Reference proteome</keyword>
<name>A0A6I8N4G3_ORNAN</name>
<proteinExistence type="predicted"/>
<feature type="compositionally biased region" description="Gly residues" evidence="7">
    <location>
        <begin position="304"/>
        <end position="316"/>
    </location>
</feature>
<keyword evidence="4" id="KW-0371">Homeobox</keyword>
<dbReference type="GO" id="GO:0035295">
    <property type="term" value="P:tube development"/>
    <property type="evidence" value="ECO:0007669"/>
    <property type="project" value="UniProtKB-ARBA"/>
</dbReference>
<feature type="compositionally biased region" description="Basic and acidic residues" evidence="7">
    <location>
        <begin position="253"/>
        <end position="263"/>
    </location>
</feature>
<dbReference type="GO" id="GO:0070309">
    <property type="term" value="P:lens fiber cell morphogenesis"/>
    <property type="evidence" value="ECO:0007669"/>
    <property type="project" value="UniProtKB-ARBA"/>
</dbReference>
<dbReference type="SUPFAM" id="SSF46689">
    <property type="entry name" value="Homeodomain-like"/>
    <property type="match status" value="1"/>
</dbReference>
<dbReference type="GO" id="GO:0005634">
    <property type="term" value="C:nucleus"/>
    <property type="evidence" value="ECO:0000318"/>
    <property type="project" value="GO_Central"/>
</dbReference>
<dbReference type="GO" id="GO:0060836">
    <property type="term" value="P:lymphatic endothelial cell differentiation"/>
    <property type="evidence" value="ECO:0007669"/>
    <property type="project" value="UniProtKB-ARBA"/>
</dbReference>
<feature type="domain" description="Prospero" evidence="8">
    <location>
        <begin position="421"/>
        <end position="579"/>
    </location>
</feature>
<accession>A0A6I8N4G3</accession>
<evidence type="ECO:0000256" key="1">
    <source>
        <dbReference type="ARBA" id="ARBA00004123"/>
    </source>
</evidence>
<comment type="subcellular location">
    <subcellularLocation>
        <location evidence="1">Nucleus</location>
    </subcellularLocation>
</comment>
<dbReference type="AlphaFoldDB" id="A0A6I8N4G3"/>
<dbReference type="GO" id="GO:0007417">
    <property type="term" value="P:central nervous system development"/>
    <property type="evidence" value="ECO:0007669"/>
    <property type="project" value="UniProtKB-ARBA"/>
</dbReference>
<dbReference type="GO" id="GO:0006357">
    <property type="term" value="P:regulation of transcription by RNA polymerase II"/>
    <property type="evidence" value="ECO:0000318"/>
    <property type="project" value="GO_Central"/>
</dbReference>
<dbReference type="InParanoid" id="A0A6I8N4G3"/>
<evidence type="ECO:0000259" key="8">
    <source>
        <dbReference type="PROSITE" id="PS51818"/>
    </source>
</evidence>
<organism evidence="9 10">
    <name type="scientific">Ornithorhynchus anatinus</name>
    <name type="common">Duckbill platypus</name>
    <dbReference type="NCBI Taxonomy" id="9258"/>
    <lineage>
        <taxon>Eukaryota</taxon>
        <taxon>Metazoa</taxon>
        <taxon>Chordata</taxon>
        <taxon>Craniata</taxon>
        <taxon>Vertebrata</taxon>
        <taxon>Euteleostomi</taxon>
        <taxon>Mammalia</taxon>
        <taxon>Monotremata</taxon>
        <taxon>Ornithorhynchidae</taxon>
        <taxon>Ornithorhynchus</taxon>
    </lineage>
</organism>
<dbReference type="InterPro" id="IPR009057">
    <property type="entry name" value="Homeodomain-like_sf"/>
</dbReference>
<dbReference type="Gene3D" id="1.10.10.500">
    <property type="entry name" value="Homeo-prospero domain"/>
    <property type="match status" value="1"/>
</dbReference>
<evidence type="ECO:0000256" key="5">
    <source>
        <dbReference type="ARBA" id="ARBA00023163"/>
    </source>
</evidence>
<dbReference type="GO" id="GO:0000978">
    <property type="term" value="F:RNA polymerase II cis-regulatory region sequence-specific DNA binding"/>
    <property type="evidence" value="ECO:0000318"/>
    <property type="project" value="GO_Central"/>
</dbReference>